<keyword evidence="1" id="KW-1133">Transmembrane helix</keyword>
<dbReference type="OMA" id="EWSWKSR"/>
<keyword evidence="1" id="KW-0812">Transmembrane</keyword>
<dbReference type="AlphaFoldDB" id="A0A0B1P414"/>
<organism evidence="2 3">
    <name type="scientific">Uncinula necator</name>
    <name type="common">Grape powdery mildew</name>
    <dbReference type="NCBI Taxonomy" id="52586"/>
    <lineage>
        <taxon>Eukaryota</taxon>
        <taxon>Fungi</taxon>
        <taxon>Dikarya</taxon>
        <taxon>Ascomycota</taxon>
        <taxon>Pezizomycotina</taxon>
        <taxon>Leotiomycetes</taxon>
        <taxon>Erysiphales</taxon>
        <taxon>Erysiphaceae</taxon>
        <taxon>Erysiphe</taxon>
    </lineage>
</organism>
<proteinExistence type="predicted"/>
<name>A0A0B1P414_UNCNE</name>
<evidence type="ECO:0000313" key="2">
    <source>
        <dbReference type="EMBL" id="KHJ32080.1"/>
    </source>
</evidence>
<dbReference type="EMBL" id="JNVN01002360">
    <property type="protein sequence ID" value="KHJ32080.1"/>
    <property type="molecule type" value="Genomic_DNA"/>
</dbReference>
<keyword evidence="1" id="KW-0472">Membrane</keyword>
<dbReference type="HOGENOM" id="CLU_011673_1_0_1"/>
<gene>
    <name evidence="2" type="ORF">EV44_g4642</name>
</gene>
<evidence type="ECO:0000256" key="1">
    <source>
        <dbReference type="SAM" id="Phobius"/>
    </source>
</evidence>
<dbReference type="Proteomes" id="UP000030854">
    <property type="component" value="Unassembled WGS sequence"/>
</dbReference>
<protein>
    <submittedName>
        <fullName evidence="2">Putative mfs maltose permease</fullName>
    </submittedName>
</protein>
<evidence type="ECO:0000313" key="3">
    <source>
        <dbReference type="Proteomes" id="UP000030854"/>
    </source>
</evidence>
<dbReference type="STRING" id="52586.A0A0B1P414"/>
<sequence length="540" mass="61444">MRPQFSSRKILSSNLIYPVYFRKFLLHSLALNGLLRPTRPELGFLHVRMRRPAVRLISTETKEWLKYEVQTGLKYSIIITVTGFFLIIMASGIQEEYRARIYPSPDEWNWNTRIQFRAARAREDSDDPWMKNWVSIGNSYKNVIKKLEDQSGEGQGIYEQVDNIPVIPVKTITQIGYDISQKSEAWRRGYYEVLMGLARVAEQLDNHVKNKTKISNLAWPANSVYSPSNPRPRPVPVGMPPSPKVEDCVAAFEAPDVFYSQILTTFGLTEKQKVDAAISYGLWLDFKGMPALAQKIYEWAVDKANSDLNIVNPSTGIINNYIGTSSENILTATTALALHHATHSNVELALPMFVSILRARKSLPEPPTSLLSSLNQVEEDSEPFFSRVITLIRKYAKPPTYPQPPSDGTESPYRDAKGRCEEAGIMLYIGEILFATMDAKSSQENGIAWTREAVDAAEHELGQKQTKNDARQVCKQCLEVGLQNWSVMVEKLGREEEQKMKSLNQSWLKFGNQKPDLSRWEREKEVIQSRFIRASGFLKE</sequence>
<comment type="caution">
    <text evidence="2">The sequence shown here is derived from an EMBL/GenBank/DDBJ whole genome shotgun (WGS) entry which is preliminary data.</text>
</comment>
<reference evidence="2 3" key="1">
    <citation type="journal article" date="2014" name="BMC Genomics">
        <title>Adaptive genomic structural variation in the grape powdery mildew pathogen, Erysiphe necator.</title>
        <authorList>
            <person name="Jones L."/>
            <person name="Riaz S."/>
            <person name="Morales-Cruz A."/>
            <person name="Amrine K.C."/>
            <person name="McGuire B."/>
            <person name="Gubler W.D."/>
            <person name="Walker M.A."/>
            <person name="Cantu D."/>
        </authorList>
    </citation>
    <scope>NUCLEOTIDE SEQUENCE [LARGE SCALE GENOMIC DNA]</scope>
    <source>
        <strain evidence="3">c</strain>
    </source>
</reference>
<accession>A0A0B1P414</accession>
<feature type="transmembrane region" description="Helical" evidence="1">
    <location>
        <begin position="72"/>
        <end position="93"/>
    </location>
</feature>
<keyword evidence="3" id="KW-1185">Reference proteome</keyword>